<dbReference type="RefSeq" id="WP_068997711.1">
    <property type="nucleotide sequence ID" value="NZ_MDTQ01000001.1"/>
</dbReference>
<sequence>MSNSLENFEQWRQFLQTEGAVFDDNGRVNHFGDLEGQANHALQEGVIIPLTGLGMLTFTGGQPDKLLQGQVTCDIRELTESRALFGSYCSIKGRMQSSFEAVRQSSECIQLLMARSCIQHTEAQLSKFVPFFRTQMQDESDHWVALGITGKETPALIKARLGGWPENSYEWHSLNETGMIMRLPGQKPRALVMIPVTQAQEIWQQLATAIRPVGEPVWTLLEIQSGIVHVTDSLSDQFLPQMLNYQALGAVNFKKGCYSGQEVVARAQFRGQVKKRLYRAQLSGQEQPDRLAEVINQHEKKVGQIVRAAPDAHGQIQALLVLNTAAEEDELALAANPQNKLNLLKLPYDPYSRADQAK</sequence>
<evidence type="ECO:0000313" key="1">
    <source>
        <dbReference type="EMBL" id="ODC03295.1"/>
    </source>
</evidence>
<name>A0A1E2V9G0_9GAMM</name>
<protein>
    <submittedName>
        <fullName evidence="1">Uncharacterized protein</fullName>
    </submittedName>
</protein>
<dbReference type="STRING" id="197479.BFW38_06780"/>
<dbReference type="NCBIfam" id="TIGR03317">
    <property type="entry name" value="ygfZ_signature"/>
    <property type="match status" value="1"/>
</dbReference>
<accession>A0A1E2V9G0</accession>
<dbReference type="PANTHER" id="PTHR22602:SF0">
    <property type="entry name" value="TRANSFERASE CAF17, MITOCHONDRIAL-RELATED"/>
    <property type="match status" value="1"/>
</dbReference>
<keyword evidence="2" id="KW-1185">Reference proteome</keyword>
<dbReference type="InterPro" id="IPR045179">
    <property type="entry name" value="YgfZ/GcvT"/>
</dbReference>
<dbReference type="SUPFAM" id="SSF103025">
    <property type="entry name" value="Folate-binding domain"/>
    <property type="match status" value="1"/>
</dbReference>
<reference evidence="1 2" key="1">
    <citation type="submission" date="2016-08" db="EMBL/GenBank/DDBJ databases">
        <authorList>
            <person name="Seilhamer J.J."/>
        </authorList>
    </citation>
    <scope>NUCLEOTIDE SEQUENCE [LARGE SCALE GENOMIC DNA]</scope>
    <source>
        <strain evidence="1 2">PH27A</strain>
    </source>
</reference>
<comment type="caution">
    <text evidence="1">The sequence shown here is derived from an EMBL/GenBank/DDBJ whole genome shotgun (WGS) entry which is preliminary data.</text>
</comment>
<dbReference type="PANTHER" id="PTHR22602">
    <property type="entry name" value="TRANSFERASE CAF17, MITOCHONDRIAL-RELATED"/>
    <property type="match status" value="1"/>
</dbReference>
<dbReference type="GO" id="GO:0016226">
    <property type="term" value="P:iron-sulfur cluster assembly"/>
    <property type="evidence" value="ECO:0007669"/>
    <property type="project" value="TreeGrafter"/>
</dbReference>
<dbReference type="Proteomes" id="UP000094291">
    <property type="component" value="Unassembled WGS sequence"/>
</dbReference>
<dbReference type="Gene3D" id="3.30.70.1630">
    <property type="match status" value="1"/>
</dbReference>
<dbReference type="Gene3D" id="3.30.70.1400">
    <property type="entry name" value="Aminomethyltransferase beta-barrel domains"/>
    <property type="match status" value="1"/>
</dbReference>
<dbReference type="SUPFAM" id="SSF101790">
    <property type="entry name" value="Aminomethyltransferase beta-barrel domain"/>
    <property type="match status" value="1"/>
</dbReference>
<organism evidence="1 2">
    <name type="scientific">Terasakiispira papahanaumokuakeensis</name>
    <dbReference type="NCBI Taxonomy" id="197479"/>
    <lineage>
        <taxon>Bacteria</taxon>
        <taxon>Pseudomonadati</taxon>
        <taxon>Pseudomonadota</taxon>
        <taxon>Gammaproteobacteria</taxon>
        <taxon>Oceanospirillales</taxon>
        <taxon>Terasakiispira</taxon>
    </lineage>
</organism>
<evidence type="ECO:0000313" key="2">
    <source>
        <dbReference type="Proteomes" id="UP000094291"/>
    </source>
</evidence>
<dbReference type="InterPro" id="IPR029043">
    <property type="entry name" value="GcvT/YgfZ_C"/>
</dbReference>
<dbReference type="OrthoDB" id="9796287at2"/>
<dbReference type="InterPro" id="IPR017703">
    <property type="entry name" value="YgfZ/GCV_T_CS"/>
</dbReference>
<gene>
    <name evidence="1" type="ORF">BFW38_06780</name>
</gene>
<dbReference type="AlphaFoldDB" id="A0A1E2V9G0"/>
<dbReference type="Gene3D" id="2.40.30.160">
    <property type="match status" value="1"/>
</dbReference>
<dbReference type="EMBL" id="MDTQ01000001">
    <property type="protein sequence ID" value="ODC03295.1"/>
    <property type="molecule type" value="Genomic_DNA"/>
</dbReference>
<proteinExistence type="predicted"/>